<dbReference type="SUPFAM" id="SSF46767">
    <property type="entry name" value="Methylated DNA-protein cysteine methyltransferase, C-terminal domain"/>
    <property type="match status" value="1"/>
</dbReference>
<dbReference type="InterPro" id="IPR036217">
    <property type="entry name" value="MethylDNA_cys_MeTrfase_DNAb"/>
</dbReference>
<keyword evidence="6 8" id="KW-0234">DNA repair</keyword>
<dbReference type="GO" id="GO:0005737">
    <property type="term" value="C:cytoplasm"/>
    <property type="evidence" value="ECO:0007669"/>
    <property type="project" value="UniProtKB-SubCell"/>
</dbReference>
<keyword evidence="4 8" id="KW-0808">Transferase</keyword>
<reference evidence="10 11" key="1">
    <citation type="submission" date="2016-10" db="EMBL/GenBank/DDBJ databases">
        <authorList>
            <person name="de Groot N.N."/>
        </authorList>
    </citation>
    <scope>NUCLEOTIDE SEQUENCE [LARGE SCALE GENOMIC DNA]</scope>
    <source>
        <strain evidence="10 11">DSM 16957</strain>
    </source>
</reference>
<dbReference type="PANTHER" id="PTHR10815">
    <property type="entry name" value="METHYLATED-DNA--PROTEIN-CYSTEINE METHYLTRANSFERASE"/>
    <property type="match status" value="1"/>
</dbReference>
<keyword evidence="2 8" id="KW-0963">Cytoplasm</keyword>
<comment type="miscellaneous">
    <text evidence="8">This enzyme catalyzes only one turnover and therefore is not strictly catalytic. According to one definition, an enzyme is a biocatalyst that acts repeatedly and over many reaction cycles.</text>
</comment>
<dbReference type="NCBIfam" id="TIGR00589">
    <property type="entry name" value="ogt"/>
    <property type="match status" value="1"/>
</dbReference>
<dbReference type="GO" id="GO:0032259">
    <property type="term" value="P:methylation"/>
    <property type="evidence" value="ECO:0007669"/>
    <property type="project" value="UniProtKB-KW"/>
</dbReference>
<dbReference type="PANTHER" id="PTHR10815:SF5">
    <property type="entry name" value="METHYLATED-DNA--PROTEIN-CYSTEINE METHYLTRANSFERASE"/>
    <property type="match status" value="1"/>
</dbReference>
<dbReference type="HAMAP" id="MF_00772">
    <property type="entry name" value="OGT"/>
    <property type="match status" value="1"/>
</dbReference>
<dbReference type="GO" id="GO:0006307">
    <property type="term" value="P:DNA alkylation repair"/>
    <property type="evidence" value="ECO:0007669"/>
    <property type="project" value="UniProtKB-UniRule"/>
</dbReference>
<dbReference type="InterPro" id="IPR001497">
    <property type="entry name" value="MethylDNA_cys_MeTrfase_AS"/>
</dbReference>
<dbReference type="GO" id="GO:0003908">
    <property type="term" value="F:methylated-DNA-[protein]-cysteine S-methyltransferase activity"/>
    <property type="evidence" value="ECO:0007669"/>
    <property type="project" value="UniProtKB-UniRule"/>
</dbReference>
<evidence type="ECO:0000313" key="11">
    <source>
        <dbReference type="Proteomes" id="UP000199603"/>
    </source>
</evidence>
<evidence type="ECO:0000256" key="6">
    <source>
        <dbReference type="ARBA" id="ARBA00023204"/>
    </source>
</evidence>
<evidence type="ECO:0000256" key="7">
    <source>
        <dbReference type="ARBA" id="ARBA00049348"/>
    </source>
</evidence>
<keyword evidence="3 8" id="KW-0489">Methyltransferase</keyword>
<proteinExistence type="inferred from homology"/>
<dbReference type="FunFam" id="1.10.10.10:FF:000337">
    <property type="entry name" value="Methylated-DNA--protein-cysteine methyltransferase"/>
    <property type="match status" value="1"/>
</dbReference>
<sequence length="184" mass="19437">MRAMTPLLRESLATPLGKLLVFSTADGRLAVVDWLDTLDRLPEARRAALAAAPPAAVASAAVAALRRYFDGDLQALDALDVDPQGSPLQQQVWTALRTIPPGRTCSYAELAERIGRAGSARAIGAAVGANPLLLVLPCHRVVGANGALTGYAAGLERKRWLLEHEGLLPRLAHGASGRATRLPR</sequence>
<evidence type="ECO:0000256" key="4">
    <source>
        <dbReference type="ARBA" id="ARBA00022679"/>
    </source>
</evidence>
<evidence type="ECO:0000256" key="8">
    <source>
        <dbReference type="HAMAP-Rule" id="MF_00772"/>
    </source>
</evidence>
<evidence type="ECO:0000256" key="1">
    <source>
        <dbReference type="ARBA" id="ARBA00001286"/>
    </source>
</evidence>
<gene>
    <name evidence="10" type="ORF">SAMN04488509_10331</name>
</gene>
<dbReference type="Gene3D" id="1.10.10.10">
    <property type="entry name" value="Winged helix-like DNA-binding domain superfamily/Winged helix DNA-binding domain"/>
    <property type="match status" value="1"/>
</dbReference>
<dbReference type="InterPro" id="IPR023546">
    <property type="entry name" value="MGMT"/>
</dbReference>
<comment type="subcellular location">
    <subcellularLocation>
        <location evidence="8">Cytoplasm</location>
    </subcellularLocation>
</comment>
<dbReference type="Proteomes" id="UP000199603">
    <property type="component" value="Unassembled WGS sequence"/>
</dbReference>
<dbReference type="CDD" id="cd06445">
    <property type="entry name" value="ATase"/>
    <property type="match status" value="1"/>
</dbReference>
<comment type="function">
    <text evidence="8">Involved in the cellular defense against the biological effects of O6-methylguanine (O6-MeG) and O4-methylthymine (O4-MeT) in DNA. Repairs the methylated nucleobase in DNA by stoichiometrically transferring the methyl group to a cysteine residue in the enzyme. This is a suicide reaction: the enzyme is irreversibly inactivated.</text>
</comment>
<name>A0A1G6VE07_9GAMM</name>
<evidence type="ECO:0000256" key="5">
    <source>
        <dbReference type="ARBA" id="ARBA00022763"/>
    </source>
</evidence>
<dbReference type="SUPFAM" id="SSF53155">
    <property type="entry name" value="Methylated DNA-protein cysteine methyltransferase domain"/>
    <property type="match status" value="1"/>
</dbReference>
<comment type="catalytic activity">
    <reaction evidence="7 8">
        <text>a 6-O-methyl-2'-deoxyguanosine in DNA + L-cysteinyl-[protein] = S-methyl-L-cysteinyl-[protein] + a 2'-deoxyguanosine in DNA</text>
        <dbReference type="Rhea" id="RHEA:24000"/>
        <dbReference type="Rhea" id="RHEA-COMP:10131"/>
        <dbReference type="Rhea" id="RHEA-COMP:10132"/>
        <dbReference type="Rhea" id="RHEA-COMP:11367"/>
        <dbReference type="Rhea" id="RHEA-COMP:11368"/>
        <dbReference type="ChEBI" id="CHEBI:29950"/>
        <dbReference type="ChEBI" id="CHEBI:82612"/>
        <dbReference type="ChEBI" id="CHEBI:85445"/>
        <dbReference type="ChEBI" id="CHEBI:85448"/>
        <dbReference type="EC" id="2.1.1.63"/>
    </reaction>
</comment>
<evidence type="ECO:0000259" key="9">
    <source>
        <dbReference type="Pfam" id="PF01035"/>
    </source>
</evidence>
<dbReference type="Pfam" id="PF01035">
    <property type="entry name" value="DNA_binding_1"/>
    <property type="match status" value="1"/>
</dbReference>
<organism evidence="10 11">
    <name type="scientific">Aquimonas voraii</name>
    <dbReference type="NCBI Taxonomy" id="265719"/>
    <lineage>
        <taxon>Bacteria</taxon>
        <taxon>Pseudomonadati</taxon>
        <taxon>Pseudomonadota</taxon>
        <taxon>Gammaproteobacteria</taxon>
        <taxon>Lysobacterales</taxon>
        <taxon>Lysobacteraceae</taxon>
        <taxon>Aquimonas</taxon>
    </lineage>
</organism>
<dbReference type="EC" id="2.1.1.63" evidence="8"/>
<protein>
    <recommendedName>
        <fullName evidence="8">Methylated-DNA--protein-cysteine methyltransferase</fullName>
        <ecNumber evidence="8">2.1.1.63</ecNumber>
    </recommendedName>
    <alternativeName>
        <fullName evidence="8">6-O-methylguanine-DNA methyltransferase</fullName>
        <shortName evidence="8">MGMT</shortName>
    </alternativeName>
    <alternativeName>
        <fullName evidence="8">O-6-methylguanine-DNA-alkyltransferase</fullName>
    </alternativeName>
</protein>
<keyword evidence="11" id="KW-1185">Reference proteome</keyword>
<evidence type="ECO:0000313" key="10">
    <source>
        <dbReference type="EMBL" id="SDD51818.1"/>
    </source>
</evidence>
<dbReference type="PROSITE" id="PS00374">
    <property type="entry name" value="MGMT"/>
    <property type="match status" value="1"/>
</dbReference>
<dbReference type="Gene3D" id="3.30.160.70">
    <property type="entry name" value="Methylated DNA-protein cysteine methyltransferase domain"/>
    <property type="match status" value="1"/>
</dbReference>
<comment type="similarity">
    <text evidence="8">Belongs to the MGMT family.</text>
</comment>
<feature type="domain" description="Methylated-DNA-[protein]-cysteine S-methyltransferase DNA binding" evidence="9">
    <location>
        <begin position="88"/>
        <end position="166"/>
    </location>
</feature>
<keyword evidence="5 8" id="KW-0227">DNA damage</keyword>
<feature type="active site" description="Nucleophile; methyl group acceptor" evidence="8">
    <location>
        <position position="138"/>
    </location>
</feature>
<dbReference type="STRING" id="265719.SAMN04488509_10331"/>
<accession>A0A1G6VE07</accession>
<dbReference type="InterPro" id="IPR014048">
    <property type="entry name" value="MethylDNA_cys_MeTrfase_DNA-bd"/>
</dbReference>
<evidence type="ECO:0000256" key="3">
    <source>
        <dbReference type="ARBA" id="ARBA00022603"/>
    </source>
</evidence>
<evidence type="ECO:0000256" key="2">
    <source>
        <dbReference type="ARBA" id="ARBA00022490"/>
    </source>
</evidence>
<comment type="catalytic activity">
    <reaction evidence="1 8">
        <text>a 4-O-methyl-thymidine in DNA + L-cysteinyl-[protein] = a thymidine in DNA + S-methyl-L-cysteinyl-[protein]</text>
        <dbReference type="Rhea" id="RHEA:53428"/>
        <dbReference type="Rhea" id="RHEA-COMP:10131"/>
        <dbReference type="Rhea" id="RHEA-COMP:10132"/>
        <dbReference type="Rhea" id="RHEA-COMP:13555"/>
        <dbReference type="Rhea" id="RHEA-COMP:13556"/>
        <dbReference type="ChEBI" id="CHEBI:29950"/>
        <dbReference type="ChEBI" id="CHEBI:82612"/>
        <dbReference type="ChEBI" id="CHEBI:137386"/>
        <dbReference type="ChEBI" id="CHEBI:137387"/>
        <dbReference type="EC" id="2.1.1.63"/>
    </reaction>
</comment>
<dbReference type="AlphaFoldDB" id="A0A1G6VE07"/>
<dbReference type="InterPro" id="IPR036388">
    <property type="entry name" value="WH-like_DNA-bd_sf"/>
</dbReference>
<dbReference type="InterPro" id="IPR036631">
    <property type="entry name" value="MGMT_N_sf"/>
</dbReference>
<dbReference type="EMBL" id="FNAG01000003">
    <property type="protein sequence ID" value="SDD51818.1"/>
    <property type="molecule type" value="Genomic_DNA"/>
</dbReference>